<gene>
    <name evidence="2" type="primary">AVEN_76221_1</name>
    <name evidence="2" type="ORF">TNIN_296741</name>
</gene>
<keyword evidence="1" id="KW-0812">Transmembrane</keyword>
<sequence length="373" mass="44775">MKTAVEKYVMFSFSFDKRTDSLLGYLPACFTGREGERIYLKESDHRNCDRVREMTHQQCLNGLDKFVEKKISVLRLPSSLQQELLICFYYITQEITKWIKRHYSILFFSTIRQCNFYWKSHGKIDKEKTAKCLIGNENLCISERYALASLYGFRDDAFLLWNSMTLQEKYLIGEKFPHLRVWNGWMDGETMDWDNLSVNAPWNSYYYLGVRTLFTKLSEMQKLQFLKYSVIKKTIDCDDFLFCLSVLNVQERHNFLKECPCQVLEYFLDWPLRSAFQEVANNLYSYLSGGMFFVLLNFIIYHRIARKRNDLDFYELLNEFWRRSPNHLKEYIKQKNIYEALMDVISGNSCRESVEYCNDMEFSFRSRKRKNIC</sequence>
<keyword evidence="3" id="KW-1185">Reference proteome</keyword>
<organism evidence="2 3">
    <name type="scientific">Trichonephila inaurata madagascariensis</name>
    <dbReference type="NCBI Taxonomy" id="2747483"/>
    <lineage>
        <taxon>Eukaryota</taxon>
        <taxon>Metazoa</taxon>
        <taxon>Ecdysozoa</taxon>
        <taxon>Arthropoda</taxon>
        <taxon>Chelicerata</taxon>
        <taxon>Arachnida</taxon>
        <taxon>Araneae</taxon>
        <taxon>Araneomorphae</taxon>
        <taxon>Entelegynae</taxon>
        <taxon>Araneoidea</taxon>
        <taxon>Nephilidae</taxon>
        <taxon>Trichonephila</taxon>
        <taxon>Trichonephila inaurata</taxon>
    </lineage>
</organism>
<evidence type="ECO:0000256" key="1">
    <source>
        <dbReference type="SAM" id="Phobius"/>
    </source>
</evidence>
<comment type="caution">
    <text evidence="2">The sequence shown here is derived from an EMBL/GenBank/DDBJ whole genome shotgun (WGS) entry which is preliminary data.</text>
</comment>
<keyword evidence="1" id="KW-0472">Membrane</keyword>
<name>A0A8X6YHI0_9ARAC</name>
<keyword evidence="1" id="KW-1133">Transmembrane helix</keyword>
<dbReference type="EMBL" id="BMAV01019804">
    <property type="protein sequence ID" value="GFY73045.1"/>
    <property type="molecule type" value="Genomic_DNA"/>
</dbReference>
<reference evidence="2" key="1">
    <citation type="submission" date="2020-08" db="EMBL/GenBank/DDBJ databases">
        <title>Multicomponent nature underlies the extraordinary mechanical properties of spider dragline silk.</title>
        <authorList>
            <person name="Kono N."/>
            <person name="Nakamura H."/>
            <person name="Mori M."/>
            <person name="Yoshida Y."/>
            <person name="Ohtoshi R."/>
            <person name="Malay A.D."/>
            <person name="Moran D.A.P."/>
            <person name="Tomita M."/>
            <person name="Numata K."/>
            <person name="Arakawa K."/>
        </authorList>
    </citation>
    <scope>NUCLEOTIDE SEQUENCE</scope>
</reference>
<proteinExistence type="predicted"/>
<feature type="transmembrane region" description="Helical" evidence="1">
    <location>
        <begin position="283"/>
        <end position="301"/>
    </location>
</feature>
<protein>
    <submittedName>
        <fullName evidence="2">Uncharacterized protein</fullName>
    </submittedName>
</protein>
<evidence type="ECO:0000313" key="3">
    <source>
        <dbReference type="Proteomes" id="UP000886998"/>
    </source>
</evidence>
<accession>A0A8X6YHI0</accession>
<dbReference type="Proteomes" id="UP000886998">
    <property type="component" value="Unassembled WGS sequence"/>
</dbReference>
<evidence type="ECO:0000313" key="2">
    <source>
        <dbReference type="EMBL" id="GFY73045.1"/>
    </source>
</evidence>
<dbReference type="AlphaFoldDB" id="A0A8X6YHI0"/>